<reference evidence="3 4" key="1">
    <citation type="submission" date="2016-12" db="EMBL/GenBank/DDBJ databases">
        <title>The draft genome sequence of Actinophytocola sp. 11-183.</title>
        <authorList>
            <person name="Wang W."/>
            <person name="Yuan L."/>
        </authorList>
    </citation>
    <scope>NUCLEOTIDE SEQUENCE [LARGE SCALE GENOMIC DNA]</scope>
    <source>
        <strain evidence="3 4">11-183</strain>
    </source>
</reference>
<dbReference type="Proteomes" id="UP000185596">
    <property type="component" value="Unassembled WGS sequence"/>
</dbReference>
<name>A0A1Q8CPC1_9PSEU</name>
<protein>
    <submittedName>
        <fullName evidence="3">Uncharacterized protein</fullName>
    </submittedName>
</protein>
<accession>A0A1Q8CPC1</accession>
<organism evidence="3 4">
    <name type="scientific">Actinophytocola xanthii</name>
    <dbReference type="NCBI Taxonomy" id="1912961"/>
    <lineage>
        <taxon>Bacteria</taxon>
        <taxon>Bacillati</taxon>
        <taxon>Actinomycetota</taxon>
        <taxon>Actinomycetes</taxon>
        <taxon>Pseudonocardiales</taxon>
        <taxon>Pseudonocardiaceae</taxon>
    </lineage>
</organism>
<keyword evidence="2" id="KW-0472">Membrane</keyword>
<proteinExistence type="predicted"/>
<comment type="caution">
    <text evidence="3">The sequence shown here is derived from an EMBL/GenBank/DDBJ whole genome shotgun (WGS) entry which is preliminary data.</text>
</comment>
<keyword evidence="4" id="KW-1185">Reference proteome</keyword>
<evidence type="ECO:0000256" key="2">
    <source>
        <dbReference type="SAM" id="Phobius"/>
    </source>
</evidence>
<keyword evidence="2" id="KW-0812">Transmembrane</keyword>
<evidence type="ECO:0000313" key="4">
    <source>
        <dbReference type="Proteomes" id="UP000185596"/>
    </source>
</evidence>
<feature type="transmembrane region" description="Helical" evidence="2">
    <location>
        <begin position="32"/>
        <end position="49"/>
    </location>
</feature>
<feature type="transmembrane region" description="Helical" evidence="2">
    <location>
        <begin position="54"/>
        <end position="72"/>
    </location>
</feature>
<gene>
    <name evidence="3" type="ORF">BU204_17730</name>
</gene>
<evidence type="ECO:0000313" key="3">
    <source>
        <dbReference type="EMBL" id="OLF16214.1"/>
    </source>
</evidence>
<dbReference type="RefSeq" id="WP_075126805.1">
    <property type="nucleotide sequence ID" value="NZ_MSIE01000031.1"/>
</dbReference>
<evidence type="ECO:0000256" key="1">
    <source>
        <dbReference type="SAM" id="MobiDB-lite"/>
    </source>
</evidence>
<dbReference type="AlphaFoldDB" id="A0A1Q8CPC1"/>
<keyword evidence="2" id="KW-1133">Transmembrane helix</keyword>
<feature type="region of interest" description="Disordered" evidence="1">
    <location>
        <begin position="133"/>
        <end position="156"/>
    </location>
</feature>
<dbReference type="EMBL" id="MSIE01000031">
    <property type="protein sequence ID" value="OLF16214.1"/>
    <property type="molecule type" value="Genomic_DNA"/>
</dbReference>
<sequence>MRENTGRLAVAAIAAVFVLAGAMSLAAGSGSGVVYLAFGVVGFAVVGSARGTRWFLIGGAVLYVLWHFVISTETTSLSLSANDWLNLWFAGSMIALACLLEDRSEPVEERQDQREDWHGERVLTVTVPVGPAIRPRRPRAAAGNRPQARRRDVYVA</sequence>